<evidence type="ECO:0000313" key="12">
    <source>
        <dbReference type="EMBL" id="EFA83423.1"/>
    </source>
</evidence>
<dbReference type="GO" id="GO:0030587">
    <property type="term" value="P:sorocarp development"/>
    <property type="evidence" value="ECO:0007669"/>
    <property type="project" value="UniProtKB-ARBA"/>
</dbReference>
<comment type="subcellular location">
    <subcellularLocation>
        <location evidence="1">Membrane</location>
        <topology evidence="1">Multi-pass membrane protein</topology>
    </subcellularLocation>
</comment>
<evidence type="ECO:0000256" key="8">
    <source>
        <dbReference type="ARBA" id="ARBA00023136"/>
    </source>
</evidence>
<dbReference type="InterPro" id="IPR017871">
    <property type="entry name" value="ABC_transporter-like_CS"/>
</dbReference>
<gene>
    <name evidence="12" type="primary">abcG5</name>
    <name evidence="12" type="ORF">PPL_03569</name>
</gene>
<evidence type="ECO:0000313" key="13">
    <source>
        <dbReference type="Proteomes" id="UP000001396"/>
    </source>
</evidence>
<protein>
    <submittedName>
        <fullName evidence="12">ABC transporter G family protein</fullName>
    </submittedName>
</protein>
<feature type="transmembrane region" description="Helical" evidence="10">
    <location>
        <begin position="1078"/>
        <end position="1104"/>
    </location>
</feature>
<evidence type="ECO:0000256" key="9">
    <source>
        <dbReference type="SAM" id="MobiDB-lite"/>
    </source>
</evidence>
<dbReference type="PROSITE" id="PS50893">
    <property type="entry name" value="ABC_TRANSPORTER_2"/>
    <property type="match status" value="2"/>
</dbReference>
<feature type="transmembrane region" description="Helical" evidence="10">
    <location>
        <begin position="439"/>
        <end position="460"/>
    </location>
</feature>
<dbReference type="GeneID" id="31359056"/>
<evidence type="ECO:0000256" key="10">
    <source>
        <dbReference type="SAM" id="Phobius"/>
    </source>
</evidence>
<dbReference type="Pfam" id="PF00005">
    <property type="entry name" value="ABC_tran"/>
    <property type="match status" value="2"/>
</dbReference>
<dbReference type="STRING" id="670386.D3B558"/>
<feature type="compositionally biased region" description="Low complexity" evidence="9">
    <location>
        <begin position="31"/>
        <end position="47"/>
    </location>
</feature>
<organism evidence="12 13">
    <name type="scientific">Heterostelium pallidum (strain ATCC 26659 / Pp 5 / PN500)</name>
    <name type="common">Cellular slime mold</name>
    <name type="synonym">Polysphondylium pallidum</name>
    <dbReference type="NCBI Taxonomy" id="670386"/>
    <lineage>
        <taxon>Eukaryota</taxon>
        <taxon>Amoebozoa</taxon>
        <taxon>Evosea</taxon>
        <taxon>Eumycetozoa</taxon>
        <taxon>Dictyostelia</taxon>
        <taxon>Acytosteliales</taxon>
        <taxon>Acytosteliaceae</taxon>
        <taxon>Heterostelium</taxon>
    </lineage>
</organism>
<evidence type="ECO:0000256" key="2">
    <source>
        <dbReference type="ARBA" id="ARBA00006012"/>
    </source>
</evidence>
<keyword evidence="13" id="KW-1185">Reference proteome</keyword>
<keyword evidence="6" id="KW-0067">ATP-binding</keyword>
<keyword evidence="5" id="KW-0547">Nucleotide-binding</keyword>
<dbReference type="GO" id="GO:0016020">
    <property type="term" value="C:membrane"/>
    <property type="evidence" value="ECO:0007669"/>
    <property type="project" value="UniProtKB-SubCell"/>
</dbReference>
<dbReference type="EMBL" id="ADBJ01000015">
    <property type="protein sequence ID" value="EFA83423.1"/>
    <property type="molecule type" value="Genomic_DNA"/>
</dbReference>
<dbReference type="InterPro" id="IPR027417">
    <property type="entry name" value="P-loop_NTPase"/>
</dbReference>
<dbReference type="CDD" id="cd03232">
    <property type="entry name" value="ABCG_PDR_domain2"/>
    <property type="match status" value="1"/>
</dbReference>
<evidence type="ECO:0000256" key="4">
    <source>
        <dbReference type="ARBA" id="ARBA00022692"/>
    </source>
</evidence>
<keyword evidence="7 10" id="KW-1133">Transmembrane helix</keyword>
<dbReference type="Pfam" id="PF19055">
    <property type="entry name" value="ABC2_membrane_7"/>
    <property type="match status" value="1"/>
</dbReference>
<dbReference type="Gene3D" id="3.40.50.300">
    <property type="entry name" value="P-loop containing nucleotide triphosphate hydrolases"/>
    <property type="match status" value="2"/>
</dbReference>
<evidence type="ECO:0000256" key="7">
    <source>
        <dbReference type="ARBA" id="ARBA00022989"/>
    </source>
</evidence>
<dbReference type="InterPro" id="IPR034003">
    <property type="entry name" value="ABCG_PDR_2"/>
</dbReference>
<keyword evidence="3" id="KW-0813">Transport</keyword>
<dbReference type="Pfam" id="PF01061">
    <property type="entry name" value="ABC2_membrane"/>
    <property type="match status" value="3"/>
</dbReference>
<accession>D3B558</accession>
<feature type="transmembrane region" description="Helical" evidence="10">
    <location>
        <begin position="591"/>
        <end position="612"/>
    </location>
</feature>
<dbReference type="OMA" id="NTQQGFQ"/>
<dbReference type="Proteomes" id="UP000001396">
    <property type="component" value="Unassembled WGS sequence"/>
</dbReference>
<feature type="transmembrane region" description="Helical" evidence="10">
    <location>
        <begin position="410"/>
        <end position="427"/>
    </location>
</feature>
<dbReference type="RefSeq" id="XP_020435540.1">
    <property type="nucleotide sequence ID" value="XM_020574498.1"/>
</dbReference>
<evidence type="ECO:0000256" key="1">
    <source>
        <dbReference type="ARBA" id="ARBA00004141"/>
    </source>
</evidence>
<feature type="transmembrane region" description="Helical" evidence="10">
    <location>
        <begin position="1116"/>
        <end position="1139"/>
    </location>
</feature>
<dbReference type="InterPro" id="IPR003439">
    <property type="entry name" value="ABC_transporter-like_ATP-bd"/>
</dbReference>
<evidence type="ECO:0000259" key="11">
    <source>
        <dbReference type="PROSITE" id="PS50893"/>
    </source>
</evidence>
<feature type="domain" description="ABC transporter" evidence="11">
    <location>
        <begin position="679"/>
        <end position="918"/>
    </location>
</feature>
<dbReference type="AlphaFoldDB" id="D3B558"/>
<dbReference type="SMART" id="SM00382">
    <property type="entry name" value="AAA"/>
    <property type="match status" value="2"/>
</dbReference>
<comment type="caution">
    <text evidence="12">The sequence shown here is derived from an EMBL/GenBank/DDBJ whole genome shotgun (WGS) entry which is preliminary data.</text>
</comment>
<dbReference type="PROSITE" id="PS00211">
    <property type="entry name" value="ABC_TRANSPORTER_1"/>
    <property type="match status" value="1"/>
</dbReference>
<dbReference type="InterPro" id="IPR003593">
    <property type="entry name" value="AAA+_ATPase"/>
</dbReference>
<dbReference type="InterPro" id="IPR043926">
    <property type="entry name" value="ABCG_dom"/>
</dbReference>
<reference evidence="12 13" key="1">
    <citation type="journal article" date="2011" name="Genome Res.">
        <title>Phylogeny-wide analysis of social amoeba genomes highlights ancient origins for complex intercellular communication.</title>
        <authorList>
            <person name="Heidel A.J."/>
            <person name="Lawal H.M."/>
            <person name="Felder M."/>
            <person name="Schilde C."/>
            <person name="Helps N.R."/>
            <person name="Tunggal B."/>
            <person name="Rivero F."/>
            <person name="John U."/>
            <person name="Schleicher M."/>
            <person name="Eichinger L."/>
            <person name="Platzer M."/>
            <person name="Noegel A.A."/>
            <person name="Schaap P."/>
            <person name="Gloeckner G."/>
        </authorList>
    </citation>
    <scope>NUCLEOTIDE SEQUENCE [LARGE SCALE GENOMIC DNA]</scope>
    <source>
        <strain evidence="13">ATCC 26659 / Pp 5 / PN500</strain>
    </source>
</reference>
<feature type="region of interest" description="Disordered" evidence="9">
    <location>
        <begin position="23"/>
        <end position="48"/>
    </location>
</feature>
<keyword evidence="8 10" id="KW-0472">Membrane</keyword>
<feature type="domain" description="ABC transporter" evidence="11">
    <location>
        <begin position="69"/>
        <end position="310"/>
    </location>
</feature>
<evidence type="ECO:0000256" key="5">
    <source>
        <dbReference type="ARBA" id="ARBA00022741"/>
    </source>
</evidence>
<dbReference type="SUPFAM" id="SSF52540">
    <property type="entry name" value="P-loop containing nucleoside triphosphate hydrolases"/>
    <property type="match status" value="2"/>
</dbReference>
<evidence type="ECO:0000256" key="3">
    <source>
        <dbReference type="ARBA" id="ARBA00022448"/>
    </source>
</evidence>
<sequence>MESIDSPMEIIDIPVVENINNDHEIHDHDNNNNNINNNNNNNNNNGDNDIEMTSINFGDHNQTVVGMKVIAKNFSYDCSKKRILNDLNFYLEPGKMVLLLGSPGCGKTTLMKALAHTMGKKDKLVGQLHFNGKPADSRTHHRDVSYVTQEDLHVACFTVRQTLKFSADLQMKEGSTEQQKNERVDQILETLGLKEHQNTIVGNEFIRGISGGQKKRVSIGIEMVKDAKLYLLDEPTTGLDSTTSLSILKQLKETVVTRKSSCLISLLQPGIEITNLFDYLMVMSNGEIAFFGPMENAIPHFESLGFKLPSHHNPAEFFQEIVDEPWLYFPGEGEPPLRGTVEFVDAYKQSKVYTDCIDFINDTSRDAGFIFTDSVGLPEYTTSTWYQTLRCTSRAMKMEFMGTQWIKMRVLKNIVVGLMLGTLYYKLDTNQTDGRNRQGLMFYNLMFIFFSGFGAISTLFEQRDIFYQQRAVKAVSSVSPTSVIAATVSPIVLMPFILFAGFVVKKPVIPNWWVWAYWISPSKYGLEGLLINEQAGVPYHCTDEEKMPPPFVKNFAAPYPAGFQGQQICPYTNGDQFLDELHYYTEYRWKWYNLLICVGFVLVFSVLNYMFLHFVRFEHIKKNSDSERRTLKANQVRQLRSTGSQIKLPRLRNSMSRINIHLSDEDKPSGCYMEWRNLSYEVDIKRRRKSSRLRLLNGINGYVKPGMLLALMGPSGAGKSTLLDVLADRKTGGHIEGTIKINGDYRNKYFTRTSAYVEQADILLPQQTVREHIEFSALNRLPESMSFDEKQRFVDKILDTLNLRKIQDKQVGSGETSITPSQRKKVNIGIELASDPQLLFLDEPTSGLDSSAALKVMSYIKRIANSGRSIICTVHQPSTSIFKQFDHLLLLKKGGEMIYFGPMGKGSQLVLDYYSQRGQICDPLANPADFILDIANGVDPNFDPVDAFKQSQENEVMIQELDSGITPEGIKPPEFSGDYSSSVGVQFRLLMKRCFQNQIRELANMRARFFRSVLLAVVLGTTFLRIGHQQVDIFNRKSILFFCAVYGGMAAMSMIPVIKVERGFFYREQAAKVYRVWIYVFSFIVTDLPFLAASVIVFSVITYFLTHLFATPGRFFYFTLVLIFTYINYSMIGVALASVLPNEEMAYSAVGVTLAISSLFAGFMIPGPSIPKGWKWFFDINLLKYATQVLNINEFKDQRFRCTNYEGAIPIPIQNNGTTHIKYFCPFTTGEQVLESYGIEVDHLYSYFAVVVSFGLILSILTYLSFRFVRYQNK</sequence>
<feature type="transmembrane region" description="Helical" evidence="10">
    <location>
        <begin position="1244"/>
        <end position="1266"/>
    </location>
</feature>
<dbReference type="GO" id="GO:0016887">
    <property type="term" value="F:ATP hydrolysis activity"/>
    <property type="evidence" value="ECO:0007669"/>
    <property type="project" value="InterPro"/>
</dbReference>
<feature type="transmembrane region" description="Helical" evidence="10">
    <location>
        <begin position="1146"/>
        <end position="1165"/>
    </location>
</feature>
<dbReference type="GO" id="GO:0005524">
    <property type="term" value="F:ATP binding"/>
    <property type="evidence" value="ECO:0007669"/>
    <property type="project" value="UniProtKB-KW"/>
</dbReference>
<proteinExistence type="inferred from homology"/>
<dbReference type="PANTHER" id="PTHR19241">
    <property type="entry name" value="ATP-BINDING CASSETTE TRANSPORTER"/>
    <property type="match status" value="1"/>
</dbReference>
<comment type="similarity">
    <text evidence="2">Belongs to the ABC transporter superfamily. ABCG family. PDR (TC 3.A.1.205) subfamily.</text>
</comment>
<dbReference type="GO" id="GO:0140359">
    <property type="term" value="F:ABC-type transporter activity"/>
    <property type="evidence" value="ECO:0007669"/>
    <property type="project" value="InterPro"/>
</dbReference>
<name>D3B558_HETP5</name>
<feature type="transmembrane region" description="Helical" evidence="10">
    <location>
        <begin position="1039"/>
        <end position="1058"/>
    </location>
</feature>
<feature type="transmembrane region" description="Helical" evidence="10">
    <location>
        <begin position="481"/>
        <end position="504"/>
    </location>
</feature>
<dbReference type="InterPro" id="IPR013525">
    <property type="entry name" value="ABC2_TM"/>
</dbReference>
<evidence type="ECO:0000256" key="6">
    <source>
        <dbReference type="ARBA" id="ARBA00022840"/>
    </source>
</evidence>
<keyword evidence="4 10" id="KW-0812">Transmembrane</keyword>
<dbReference type="InParanoid" id="D3B558"/>